<dbReference type="Proteomes" id="UP001162885">
    <property type="component" value="Chromosome"/>
</dbReference>
<evidence type="ECO:0000256" key="2">
    <source>
        <dbReference type="SAM" id="SignalP"/>
    </source>
</evidence>
<evidence type="ECO:0000313" key="5">
    <source>
        <dbReference type="Proteomes" id="UP000466683"/>
    </source>
</evidence>
<sequence length="402" mass="40230">MHAALRPYATAGLALAGAGVIAVSPVAPPPPTPTQLSTAAVQLSAVVDPLTRWVQVANDTASNAGEIATHWLNNPLPLTRQVVTNLQTYAGWLATGMQGAIPALQNWATVTMVDALETAGEQLQAGQPALASETIANALSSVLFAGFPLMSLLSVPGTMIDHLETVVRGVIGISTMSTLMGLVVNTPGTVLKSLGSTAQTALDAYEAGDTTGALFAIANAPAELTDALINKPGGILDYRKIFTCQCVVVGGPVVQLLLKLPEQLAKQIALPPPAAAATTSAVAEVATESPGTGDPAPAAAPEPAGTVPEATADEDVAPVEVVSSNGATDLSAGNKAVPGKLGTTSVRSADQVRASLESAGSQIGKGINDIRDNVTKSLKGLSGSSAKSTPGSSSAGGDAETG</sequence>
<dbReference type="Proteomes" id="UP000466683">
    <property type="component" value="Chromosome"/>
</dbReference>
<keyword evidence="2" id="KW-0732">Signal</keyword>
<feature type="chain" id="PRO_5043657144" description="PE-PGRS family protein" evidence="2">
    <location>
        <begin position="23"/>
        <end position="402"/>
    </location>
</feature>
<organism evidence="4 6">
    <name type="scientific">Mycolicibacterium boenickei</name>
    <dbReference type="NCBI Taxonomy" id="146017"/>
    <lineage>
        <taxon>Bacteria</taxon>
        <taxon>Bacillati</taxon>
        <taxon>Actinomycetota</taxon>
        <taxon>Actinomycetes</taxon>
        <taxon>Mycobacteriales</taxon>
        <taxon>Mycobacteriaceae</taxon>
        <taxon>Mycolicibacterium</taxon>
    </lineage>
</organism>
<keyword evidence="5" id="KW-1185">Reference proteome</keyword>
<feature type="signal peptide" evidence="2">
    <location>
        <begin position="1"/>
        <end position="22"/>
    </location>
</feature>
<evidence type="ECO:0000313" key="4">
    <source>
        <dbReference type="EMBL" id="UNC00992.1"/>
    </source>
</evidence>
<gene>
    <name evidence="4" type="ORF">H5U98_06165</name>
    <name evidence="3" type="ORF">MBOE_24620</name>
</gene>
<evidence type="ECO:0000313" key="3">
    <source>
        <dbReference type="EMBL" id="BBX90813.1"/>
    </source>
</evidence>
<reference evidence="3 5" key="1">
    <citation type="journal article" date="2019" name="Emerg. Microbes Infect.">
        <title>Comprehensive subspecies identification of 175 nontuberculous mycobacteria species based on 7547 genomic profiles.</title>
        <authorList>
            <person name="Matsumoto Y."/>
            <person name="Kinjo T."/>
            <person name="Motooka D."/>
            <person name="Nabeya D."/>
            <person name="Jung N."/>
            <person name="Uechi K."/>
            <person name="Horii T."/>
            <person name="Iida T."/>
            <person name="Fujita J."/>
            <person name="Nakamura S."/>
        </authorList>
    </citation>
    <scope>NUCLEOTIDE SEQUENCE [LARGE SCALE GENOMIC DNA]</scope>
    <source>
        <strain evidence="3 5">JCM 15653</strain>
    </source>
</reference>
<reference evidence="4 6" key="3">
    <citation type="journal article" date="2022" name="BMC Genomics">
        <title>Comparative genome analysis of mycobacteria focusing on tRNA and non-coding RNA.</title>
        <authorList>
            <person name="Behra P.R.K."/>
            <person name="Pettersson B.M.F."/>
            <person name="Ramesh M."/>
            <person name="Das S."/>
            <person name="Dasgupta S."/>
            <person name="Kirsebom L.A."/>
        </authorList>
    </citation>
    <scope>NUCLEOTIDE SEQUENCE [LARGE SCALE GENOMIC DNA]</scope>
    <source>
        <strain evidence="4 6">DSM 44677</strain>
    </source>
</reference>
<evidence type="ECO:0008006" key="7">
    <source>
        <dbReference type="Google" id="ProtNLM"/>
    </source>
</evidence>
<proteinExistence type="predicted"/>
<feature type="region of interest" description="Disordered" evidence="1">
    <location>
        <begin position="377"/>
        <end position="402"/>
    </location>
</feature>
<name>A0AAX3A0H3_9MYCO</name>
<dbReference type="EMBL" id="CP060016">
    <property type="protein sequence ID" value="UNC00992.1"/>
    <property type="molecule type" value="Genomic_DNA"/>
</dbReference>
<dbReference type="EMBL" id="AP022579">
    <property type="protein sequence ID" value="BBX90813.1"/>
    <property type="molecule type" value="Genomic_DNA"/>
</dbReference>
<dbReference type="RefSeq" id="WP_133118361.1">
    <property type="nucleotide sequence ID" value="NZ_AP022579.1"/>
</dbReference>
<feature type="region of interest" description="Disordered" evidence="1">
    <location>
        <begin position="280"/>
        <end position="308"/>
    </location>
</feature>
<evidence type="ECO:0000313" key="6">
    <source>
        <dbReference type="Proteomes" id="UP001162885"/>
    </source>
</evidence>
<accession>A0AAX3A0H3</accession>
<evidence type="ECO:0000256" key="1">
    <source>
        <dbReference type="SAM" id="MobiDB-lite"/>
    </source>
</evidence>
<dbReference type="AlphaFoldDB" id="A0AAX3A0H3"/>
<feature type="region of interest" description="Disordered" evidence="1">
    <location>
        <begin position="324"/>
        <end position="348"/>
    </location>
</feature>
<protein>
    <recommendedName>
        <fullName evidence="7">PE-PGRS family protein</fullName>
    </recommendedName>
</protein>
<reference evidence="3" key="2">
    <citation type="submission" date="2020-02" db="EMBL/GenBank/DDBJ databases">
        <authorList>
            <person name="Matsumoto Y."/>
            <person name="Kinjo T."/>
            <person name="Motooka D."/>
            <person name="Nabeya D."/>
            <person name="Jung N."/>
            <person name="Uechi K."/>
            <person name="Horii T."/>
            <person name="Iida T."/>
            <person name="Fujita J."/>
            <person name="Nakamura S."/>
        </authorList>
    </citation>
    <scope>NUCLEOTIDE SEQUENCE</scope>
    <source>
        <strain evidence="3">JCM 15653</strain>
    </source>
</reference>